<dbReference type="InterPro" id="IPR025997">
    <property type="entry name" value="SBP_2_dom"/>
</dbReference>
<dbReference type="GO" id="GO:0030313">
    <property type="term" value="C:cell envelope"/>
    <property type="evidence" value="ECO:0007669"/>
    <property type="project" value="UniProtKB-SubCell"/>
</dbReference>
<evidence type="ECO:0000259" key="4">
    <source>
        <dbReference type="Pfam" id="PF13407"/>
    </source>
</evidence>
<accession>A0A383D162</accession>
<proteinExistence type="inferred from homology"/>
<name>A0A383D162_9ZZZZ</name>
<dbReference type="SUPFAM" id="SSF53822">
    <property type="entry name" value="Periplasmic binding protein-like I"/>
    <property type="match status" value="1"/>
</dbReference>
<reference evidence="5" key="1">
    <citation type="submission" date="2018-05" db="EMBL/GenBank/DDBJ databases">
        <authorList>
            <person name="Lanie J.A."/>
            <person name="Ng W.-L."/>
            <person name="Kazmierczak K.M."/>
            <person name="Andrzejewski T.M."/>
            <person name="Davidsen T.M."/>
            <person name="Wayne K.J."/>
            <person name="Tettelin H."/>
            <person name="Glass J.I."/>
            <person name="Rusch D."/>
            <person name="Podicherti R."/>
            <person name="Tsui H.-C.T."/>
            <person name="Winkler M.E."/>
        </authorList>
    </citation>
    <scope>NUCLEOTIDE SEQUENCE</scope>
</reference>
<evidence type="ECO:0000256" key="1">
    <source>
        <dbReference type="ARBA" id="ARBA00004196"/>
    </source>
</evidence>
<dbReference type="GO" id="GO:0030246">
    <property type="term" value="F:carbohydrate binding"/>
    <property type="evidence" value="ECO:0007669"/>
    <property type="project" value="UniProtKB-ARBA"/>
</dbReference>
<dbReference type="AlphaFoldDB" id="A0A383D162"/>
<comment type="subcellular location">
    <subcellularLocation>
        <location evidence="1">Cell envelope</location>
    </subcellularLocation>
</comment>
<dbReference type="EMBL" id="UINC01213435">
    <property type="protein sequence ID" value="SVE38202.1"/>
    <property type="molecule type" value="Genomic_DNA"/>
</dbReference>
<dbReference type="Gene3D" id="3.40.50.2300">
    <property type="match status" value="2"/>
</dbReference>
<sequence>NANNDPTAQNNAIETYIQQGVAGLIVVAIDTNGIMSAVIQAANAGIPVVAVDAILPDGPQISQVGVNNYGAGVLIANDFLKYVDSKMGGKAKIGIVGALNSTIQNVRQKGFTDTLAKNKRVKVVGVVDGRNISEKAMGAAENLFTANPSMNAVYATGEPALIGAIAATEAQGLENDIKIFGWDLTSHSINGIDRGYVISVVQQSPYNMGVYAVDVLNNTFNGKSVPRVIDVPVTLVT</sequence>
<evidence type="ECO:0000256" key="2">
    <source>
        <dbReference type="ARBA" id="ARBA00007639"/>
    </source>
</evidence>
<dbReference type="PANTHER" id="PTHR46847">
    <property type="entry name" value="D-ALLOSE-BINDING PERIPLASMIC PROTEIN-RELATED"/>
    <property type="match status" value="1"/>
</dbReference>
<gene>
    <name evidence="5" type="ORF">METZ01_LOCUS491056</name>
</gene>
<dbReference type="PANTHER" id="PTHR46847:SF1">
    <property type="entry name" value="D-ALLOSE-BINDING PERIPLASMIC PROTEIN-RELATED"/>
    <property type="match status" value="1"/>
</dbReference>
<evidence type="ECO:0000313" key="5">
    <source>
        <dbReference type="EMBL" id="SVE38202.1"/>
    </source>
</evidence>
<dbReference type="Pfam" id="PF13407">
    <property type="entry name" value="Peripla_BP_4"/>
    <property type="match status" value="1"/>
</dbReference>
<protein>
    <recommendedName>
        <fullName evidence="4">Periplasmic binding protein domain-containing protein</fullName>
    </recommendedName>
</protein>
<comment type="similarity">
    <text evidence="2">Belongs to the bacterial solute-binding protein 2 family.</text>
</comment>
<feature type="non-terminal residue" evidence="5">
    <location>
        <position position="1"/>
    </location>
</feature>
<feature type="domain" description="Periplasmic binding protein" evidence="4">
    <location>
        <begin position="1"/>
        <end position="223"/>
    </location>
</feature>
<dbReference type="InterPro" id="IPR028082">
    <property type="entry name" value="Peripla_BP_I"/>
</dbReference>
<keyword evidence="3" id="KW-0732">Signal</keyword>
<evidence type="ECO:0000256" key="3">
    <source>
        <dbReference type="ARBA" id="ARBA00022729"/>
    </source>
</evidence>
<feature type="non-terminal residue" evidence="5">
    <location>
        <position position="237"/>
    </location>
</feature>
<organism evidence="5">
    <name type="scientific">marine metagenome</name>
    <dbReference type="NCBI Taxonomy" id="408172"/>
    <lineage>
        <taxon>unclassified sequences</taxon>
        <taxon>metagenomes</taxon>
        <taxon>ecological metagenomes</taxon>
    </lineage>
</organism>